<feature type="non-terminal residue" evidence="3">
    <location>
        <position position="175"/>
    </location>
</feature>
<dbReference type="PRINTS" id="PR00837">
    <property type="entry name" value="V5TPXLIKE"/>
</dbReference>
<name>A0ABN8NS02_9CNID</name>
<dbReference type="SUPFAM" id="SSF55797">
    <property type="entry name" value="PR-1-like"/>
    <property type="match status" value="1"/>
</dbReference>
<dbReference type="EMBL" id="CALNXK010000034">
    <property type="protein sequence ID" value="CAH3120093.1"/>
    <property type="molecule type" value="Genomic_DNA"/>
</dbReference>
<dbReference type="Gene3D" id="3.40.33.10">
    <property type="entry name" value="CAP"/>
    <property type="match status" value="1"/>
</dbReference>
<proteinExistence type="predicted"/>
<feature type="domain" description="SCP" evidence="2">
    <location>
        <begin position="29"/>
        <end position="166"/>
    </location>
</feature>
<dbReference type="SMART" id="SM00198">
    <property type="entry name" value="SCP"/>
    <property type="match status" value="1"/>
</dbReference>
<dbReference type="PROSITE" id="PS01009">
    <property type="entry name" value="CRISP_1"/>
    <property type="match status" value="1"/>
</dbReference>
<dbReference type="PRINTS" id="PR00838">
    <property type="entry name" value="V5ALLERGEN"/>
</dbReference>
<dbReference type="Pfam" id="PF00188">
    <property type="entry name" value="CAP"/>
    <property type="match status" value="1"/>
</dbReference>
<organism evidence="3 4">
    <name type="scientific">Porites lobata</name>
    <dbReference type="NCBI Taxonomy" id="104759"/>
    <lineage>
        <taxon>Eukaryota</taxon>
        <taxon>Metazoa</taxon>
        <taxon>Cnidaria</taxon>
        <taxon>Anthozoa</taxon>
        <taxon>Hexacorallia</taxon>
        <taxon>Scleractinia</taxon>
        <taxon>Fungiina</taxon>
        <taxon>Poritidae</taxon>
        <taxon>Porites</taxon>
    </lineage>
</organism>
<keyword evidence="4" id="KW-1185">Reference proteome</keyword>
<dbReference type="InterPro" id="IPR035940">
    <property type="entry name" value="CAP_sf"/>
</dbReference>
<dbReference type="Proteomes" id="UP001159405">
    <property type="component" value="Unassembled WGS sequence"/>
</dbReference>
<feature type="compositionally biased region" description="Low complexity" evidence="1">
    <location>
        <begin position="1"/>
        <end position="20"/>
    </location>
</feature>
<evidence type="ECO:0000313" key="4">
    <source>
        <dbReference type="Proteomes" id="UP001159405"/>
    </source>
</evidence>
<evidence type="ECO:0000313" key="3">
    <source>
        <dbReference type="EMBL" id="CAH3120093.1"/>
    </source>
</evidence>
<dbReference type="InterPro" id="IPR002413">
    <property type="entry name" value="V5_allergen-like"/>
</dbReference>
<evidence type="ECO:0000256" key="1">
    <source>
        <dbReference type="SAM" id="MobiDB-lite"/>
    </source>
</evidence>
<dbReference type="CDD" id="cd05382">
    <property type="entry name" value="CAP_GAPR1-like"/>
    <property type="match status" value="1"/>
</dbReference>
<gene>
    <name evidence="3" type="ORF">PLOB_00027743</name>
</gene>
<dbReference type="InterPro" id="IPR001283">
    <property type="entry name" value="CRISP-related"/>
</dbReference>
<evidence type="ECO:0000259" key="2">
    <source>
        <dbReference type="SMART" id="SM00198"/>
    </source>
</evidence>
<dbReference type="InterPro" id="IPR018244">
    <property type="entry name" value="Allrgn_V5/Tpx1_CS"/>
</dbReference>
<comment type="caution">
    <text evidence="3">The sequence shown here is derived from an EMBL/GenBank/DDBJ whole genome shotgun (WGS) entry which is preliminary data.</text>
</comment>
<dbReference type="PANTHER" id="PTHR10334">
    <property type="entry name" value="CYSTEINE-RICH SECRETORY PROTEIN-RELATED"/>
    <property type="match status" value="1"/>
</dbReference>
<dbReference type="InterPro" id="IPR034113">
    <property type="entry name" value="SCP_GAPR1-like"/>
</dbReference>
<accession>A0ABN8NS02</accession>
<feature type="region of interest" description="Disordered" evidence="1">
    <location>
        <begin position="1"/>
        <end position="28"/>
    </location>
</feature>
<reference evidence="3 4" key="1">
    <citation type="submission" date="2022-05" db="EMBL/GenBank/DDBJ databases">
        <authorList>
            <consortium name="Genoscope - CEA"/>
            <person name="William W."/>
        </authorList>
    </citation>
    <scope>NUCLEOTIDE SEQUENCE [LARGE SCALE GENOMIC DNA]</scope>
</reference>
<dbReference type="InterPro" id="IPR014044">
    <property type="entry name" value="CAP_dom"/>
</dbReference>
<protein>
    <recommendedName>
        <fullName evidence="2">SCP domain-containing protein</fullName>
    </recommendedName>
</protein>
<sequence>MDEGSNSATTTEAATTLTPLTDPPSPLNGAEAACLKAHNDKRSVHGSPRLTWNATLAEHAQYWAHELVRLGRLMHQQGISEGENLFKSSGQTEKTCVDAVRAWYGEIAQYNFNNPGFSPSTGHFTQVVWKATTQVGVATITELHPETGNLDTYVVARYTPAGNVLGKFEQNVLPT</sequence>